<dbReference type="EMBL" id="JASBNA010000001">
    <property type="protein sequence ID" value="KAK7696201.1"/>
    <property type="molecule type" value="Genomic_DNA"/>
</dbReference>
<organism evidence="2 3">
    <name type="scientific">Cerrena zonata</name>
    <dbReference type="NCBI Taxonomy" id="2478898"/>
    <lineage>
        <taxon>Eukaryota</taxon>
        <taxon>Fungi</taxon>
        <taxon>Dikarya</taxon>
        <taxon>Basidiomycota</taxon>
        <taxon>Agaricomycotina</taxon>
        <taxon>Agaricomycetes</taxon>
        <taxon>Polyporales</taxon>
        <taxon>Cerrenaceae</taxon>
        <taxon>Cerrena</taxon>
    </lineage>
</organism>
<sequence>MSGSVRQTTDTHVPKNTQINSLGRSGRTISDSRSHSTLAPSSRGKVSAAESKLSNSITSLRLQDKDTSSAVQRSSVPQQDVLRIAAEAYAWQYMTASLNYAHQNTTEETLASLRDHSDSLAVEEAEVEDARIRYEAEQILELCDELADPRIREGFPTLFHSLSNLEASHEKVTTEALTLGSLPSNAISLQKCNDVFDGIDTLENTLLEIKTDTIGLTEIARGKLPKLYAFLGALLPLLRERLTTLDIARSVVETYKNIIRAQLQLEIICS</sequence>
<evidence type="ECO:0000256" key="1">
    <source>
        <dbReference type="SAM" id="MobiDB-lite"/>
    </source>
</evidence>
<evidence type="ECO:0000313" key="2">
    <source>
        <dbReference type="EMBL" id="KAK7696201.1"/>
    </source>
</evidence>
<gene>
    <name evidence="2" type="ORF">QCA50_000854</name>
</gene>
<evidence type="ECO:0000313" key="3">
    <source>
        <dbReference type="Proteomes" id="UP001385951"/>
    </source>
</evidence>
<comment type="caution">
    <text evidence="2">The sequence shown here is derived from an EMBL/GenBank/DDBJ whole genome shotgun (WGS) entry which is preliminary data.</text>
</comment>
<reference evidence="2 3" key="1">
    <citation type="submission" date="2022-09" db="EMBL/GenBank/DDBJ databases">
        <authorList>
            <person name="Palmer J.M."/>
        </authorList>
    </citation>
    <scope>NUCLEOTIDE SEQUENCE [LARGE SCALE GENOMIC DNA]</scope>
    <source>
        <strain evidence="2 3">DSM 7382</strain>
    </source>
</reference>
<name>A0AAW0GRS8_9APHY</name>
<accession>A0AAW0GRS8</accession>
<protein>
    <submittedName>
        <fullName evidence="2">Uncharacterized protein</fullName>
    </submittedName>
</protein>
<dbReference type="AlphaFoldDB" id="A0AAW0GRS8"/>
<feature type="region of interest" description="Disordered" evidence="1">
    <location>
        <begin position="1"/>
        <end position="50"/>
    </location>
</feature>
<proteinExistence type="predicted"/>
<dbReference type="Proteomes" id="UP001385951">
    <property type="component" value="Unassembled WGS sequence"/>
</dbReference>
<feature type="compositionally biased region" description="Polar residues" evidence="1">
    <location>
        <begin position="1"/>
        <end position="40"/>
    </location>
</feature>
<keyword evidence="3" id="KW-1185">Reference proteome</keyword>